<accession>A0AAD8CKA2</accession>
<feature type="compositionally biased region" description="Polar residues" evidence="2">
    <location>
        <begin position="185"/>
        <end position="200"/>
    </location>
</feature>
<dbReference type="Gene3D" id="3.10.350.10">
    <property type="entry name" value="LysM domain"/>
    <property type="match status" value="1"/>
</dbReference>
<dbReference type="Pfam" id="PF01476">
    <property type="entry name" value="LysM"/>
    <property type="match status" value="1"/>
</dbReference>
<dbReference type="InterPro" id="IPR018392">
    <property type="entry name" value="LysM"/>
</dbReference>
<dbReference type="PANTHER" id="PTHR20932">
    <property type="entry name" value="LYSM AND PUTATIVE PEPTIDOGLYCAN-BINDING DOMAIN-CONTAINING PROTEIN"/>
    <property type="match status" value="1"/>
</dbReference>
<gene>
    <name evidence="4" type="primary">Lysmd1</name>
    <name evidence="4" type="ORF">AOXY_G32461</name>
</gene>
<keyword evidence="5" id="KW-1185">Reference proteome</keyword>
<proteinExistence type="predicted"/>
<feature type="compositionally biased region" description="Low complexity" evidence="2">
    <location>
        <begin position="1"/>
        <end position="34"/>
    </location>
</feature>
<evidence type="ECO:0000256" key="2">
    <source>
        <dbReference type="SAM" id="MobiDB-lite"/>
    </source>
</evidence>
<dbReference type="EMBL" id="JAGXEW010000051">
    <property type="protein sequence ID" value="KAK1151597.1"/>
    <property type="molecule type" value="Genomic_DNA"/>
</dbReference>
<dbReference type="InterPro" id="IPR036779">
    <property type="entry name" value="LysM_dom_sf"/>
</dbReference>
<dbReference type="PROSITE" id="PS51782">
    <property type="entry name" value="LYSM"/>
    <property type="match status" value="1"/>
</dbReference>
<dbReference type="CDD" id="cd00118">
    <property type="entry name" value="LysM"/>
    <property type="match status" value="1"/>
</dbReference>
<dbReference type="SUPFAM" id="SSF54106">
    <property type="entry name" value="LysM domain"/>
    <property type="match status" value="1"/>
</dbReference>
<feature type="region of interest" description="Disordered" evidence="2">
    <location>
        <begin position="99"/>
        <end position="140"/>
    </location>
</feature>
<dbReference type="AlphaFoldDB" id="A0AAD8CKA2"/>
<dbReference type="PANTHER" id="PTHR20932:SF2">
    <property type="entry name" value="AND PUTATIVE PEPTIDOGLYCAN-BINDING DOMAIN-CONTAINING PROTEIN 1-RELATED"/>
    <property type="match status" value="1"/>
</dbReference>
<dbReference type="InterPro" id="IPR045030">
    <property type="entry name" value="LYSM1-4"/>
</dbReference>
<evidence type="ECO:0000313" key="4">
    <source>
        <dbReference type="EMBL" id="KAK1151597.1"/>
    </source>
</evidence>
<organism evidence="4 5">
    <name type="scientific">Acipenser oxyrinchus oxyrinchus</name>
    <dbReference type="NCBI Taxonomy" id="40147"/>
    <lineage>
        <taxon>Eukaryota</taxon>
        <taxon>Metazoa</taxon>
        <taxon>Chordata</taxon>
        <taxon>Craniata</taxon>
        <taxon>Vertebrata</taxon>
        <taxon>Euteleostomi</taxon>
        <taxon>Actinopterygii</taxon>
        <taxon>Chondrostei</taxon>
        <taxon>Acipenseriformes</taxon>
        <taxon>Acipenseridae</taxon>
        <taxon>Acipenser</taxon>
    </lineage>
</organism>
<feature type="domain" description="LysM" evidence="3">
    <location>
        <begin position="48"/>
        <end position="92"/>
    </location>
</feature>
<name>A0AAD8CKA2_ACIOX</name>
<evidence type="ECO:0000313" key="5">
    <source>
        <dbReference type="Proteomes" id="UP001230051"/>
    </source>
</evidence>
<evidence type="ECO:0000259" key="3">
    <source>
        <dbReference type="PROSITE" id="PS51782"/>
    </source>
</evidence>
<reference evidence="4" key="1">
    <citation type="submission" date="2022-02" db="EMBL/GenBank/DDBJ databases">
        <title>Atlantic sturgeon de novo genome assembly.</title>
        <authorList>
            <person name="Stock M."/>
            <person name="Klopp C."/>
            <person name="Guiguen Y."/>
            <person name="Cabau C."/>
            <person name="Parinello H."/>
            <person name="Santidrian Yebra-Pimentel E."/>
            <person name="Kuhl H."/>
            <person name="Dirks R.P."/>
            <person name="Guessner J."/>
            <person name="Wuertz S."/>
            <person name="Du K."/>
            <person name="Schartl M."/>
        </authorList>
    </citation>
    <scope>NUCLEOTIDE SEQUENCE</scope>
    <source>
        <strain evidence="4">STURGEONOMICS-FGT-2020</strain>
        <tissue evidence="4">Whole blood</tissue>
    </source>
</reference>
<feature type="region of interest" description="Disordered" evidence="2">
    <location>
        <begin position="1"/>
        <end position="41"/>
    </location>
</feature>
<protein>
    <recommendedName>
        <fullName evidence="1">LysM and putative peptidoglycan-binding domain-containing protein 1</fullName>
    </recommendedName>
</protein>
<comment type="caution">
    <text evidence="4">The sequence shown here is derived from an EMBL/GenBank/DDBJ whole genome shotgun (WGS) entry which is preliminary data.</text>
</comment>
<feature type="region of interest" description="Disordered" evidence="2">
    <location>
        <begin position="168"/>
        <end position="204"/>
    </location>
</feature>
<dbReference type="SMART" id="SM00257">
    <property type="entry name" value="LysM"/>
    <property type="match status" value="1"/>
</dbReference>
<evidence type="ECO:0000256" key="1">
    <source>
        <dbReference type="ARBA" id="ARBA00040996"/>
    </source>
</evidence>
<sequence>MSSLGRPPSSSFTSSSSSSSSGGEGLLSGSRTRSYGSLVRSPVRERQLEHLVQPGETLQGLALKYGVTMEHIKRANRLYTNDSIFLKKSLFIPVFTNREAPSSSQSEAGKEEGAGPPQGENGSSANGAGGGGASDSRPADLSAADFLKRLDGLISQSKEAAVKKIQEGGEKGLLEGDAPFRASAYHSSRGQSPSPRTQQRALLGPVPLTKTRLTKSLRDHEDEIFKL</sequence>
<dbReference type="Proteomes" id="UP001230051">
    <property type="component" value="Unassembled WGS sequence"/>
</dbReference>